<gene>
    <name evidence="2" type="ORF">SLEP1_g24744</name>
</gene>
<organism evidence="2 3">
    <name type="scientific">Rubroshorea leprosula</name>
    <dbReference type="NCBI Taxonomy" id="152421"/>
    <lineage>
        <taxon>Eukaryota</taxon>
        <taxon>Viridiplantae</taxon>
        <taxon>Streptophyta</taxon>
        <taxon>Embryophyta</taxon>
        <taxon>Tracheophyta</taxon>
        <taxon>Spermatophyta</taxon>
        <taxon>Magnoliopsida</taxon>
        <taxon>eudicotyledons</taxon>
        <taxon>Gunneridae</taxon>
        <taxon>Pentapetalae</taxon>
        <taxon>rosids</taxon>
        <taxon>malvids</taxon>
        <taxon>Malvales</taxon>
        <taxon>Dipterocarpaceae</taxon>
        <taxon>Rubroshorea</taxon>
    </lineage>
</organism>
<name>A0AAV5JR43_9ROSI</name>
<evidence type="ECO:0000313" key="2">
    <source>
        <dbReference type="EMBL" id="GKV13762.1"/>
    </source>
</evidence>
<accession>A0AAV5JR43</accession>
<keyword evidence="1" id="KW-0472">Membrane</keyword>
<dbReference type="AlphaFoldDB" id="A0AAV5JR43"/>
<dbReference type="Proteomes" id="UP001054252">
    <property type="component" value="Unassembled WGS sequence"/>
</dbReference>
<feature type="transmembrane region" description="Helical" evidence="1">
    <location>
        <begin position="6"/>
        <end position="25"/>
    </location>
</feature>
<proteinExistence type="predicted"/>
<sequence length="85" mass="9353">MVFVIFCSFALIYFLTFLSFSFYLLSYHKQGLKNITSGAVECCYLTVGNSNTPQTSGAPPPLVNHSPKTHAYALMVLLVSMLALI</sequence>
<evidence type="ECO:0000313" key="3">
    <source>
        <dbReference type="Proteomes" id="UP001054252"/>
    </source>
</evidence>
<evidence type="ECO:0000256" key="1">
    <source>
        <dbReference type="SAM" id="Phobius"/>
    </source>
</evidence>
<keyword evidence="1" id="KW-1133">Transmembrane helix</keyword>
<reference evidence="2 3" key="1">
    <citation type="journal article" date="2021" name="Commun. Biol.">
        <title>The genome of Shorea leprosula (Dipterocarpaceae) highlights the ecological relevance of drought in aseasonal tropical rainforests.</title>
        <authorList>
            <person name="Ng K.K.S."/>
            <person name="Kobayashi M.J."/>
            <person name="Fawcett J.A."/>
            <person name="Hatakeyama M."/>
            <person name="Paape T."/>
            <person name="Ng C.H."/>
            <person name="Ang C.C."/>
            <person name="Tnah L.H."/>
            <person name="Lee C.T."/>
            <person name="Nishiyama T."/>
            <person name="Sese J."/>
            <person name="O'Brien M.J."/>
            <person name="Copetti D."/>
            <person name="Mohd Noor M.I."/>
            <person name="Ong R.C."/>
            <person name="Putra M."/>
            <person name="Sireger I.Z."/>
            <person name="Indrioko S."/>
            <person name="Kosugi Y."/>
            <person name="Izuno A."/>
            <person name="Isagi Y."/>
            <person name="Lee S.L."/>
            <person name="Shimizu K.K."/>
        </authorList>
    </citation>
    <scope>NUCLEOTIDE SEQUENCE [LARGE SCALE GENOMIC DNA]</scope>
    <source>
        <strain evidence="2">214</strain>
    </source>
</reference>
<keyword evidence="1" id="KW-0812">Transmembrane</keyword>
<keyword evidence="3" id="KW-1185">Reference proteome</keyword>
<protein>
    <submittedName>
        <fullName evidence="2">Uncharacterized protein</fullName>
    </submittedName>
</protein>
<comment type="caution">
    <text evidence="2">The sequence shown here is derived from an EMBL/GenBank/DDBJ whole genome shotgun (WGS) entry which is preliminary data.</text>
</comment>
<dbReference type="EMBL" id="BPVZ01000039">
    <property type="protein sequence ID" value="GKV13762.1"/>
    <property type="molecule type" value="Genomic_DNA"/>
</dbReference>